<dbReference type="AlphaFoldDB" id="A0A837IQ28"/>
<reference evidence="3 4" key="1">
    <citation type="journal article" date="2015" name="Nature">
        <title>rRNA introns, odd ribosomes, and small enigmatic genomes across a large radiation of phyla.</title>
        <authorList>
            <person name="Brown C.T."/>
            <person name="Hug L.A."/>
            <person name="Thomas B.C."/>
            <person name="Sharon I."/>
            <person name="Castelle C.J."/>
            <person name="Singh A."/>
            <person name="Wilkins M.J."/>
            <person name="Williams K.H."/>
            <person name="Banfield J.F."/>
        </authorList>
    </citation>
    <scope>NUCLEOTIDE SEQUENCE [LARGE SCALE GENOMIC DNA]</scope>
</reference>
<dbReference type="Gene3D" id="3.10.20.30">
    <property type="match status" value="1"/>
</dbReference>
<gene>
    <name evidence="3" type="ORF">UX01_C0004G0110</name>
</gene>
<dbReference type="InterPro" id="IPR012675">
    <property type="entry name" value="Beta-grasp_dom_sf"/>
</dbReference>
<dbReference type="Gene3D" id="1.10.3210.10">
    <property type="entry name" value="Hypothetical protein af1432"/>
    <property type="match status" value="1"/>
</dbReference>
<accession>A0A837IQ28</accession>
<organism evidence="3 4">
    <name type="scientific">Candidatus Collierbacteria bacterium GW2011_GWB2_45_17</name>
    <dbReference type="NCBI Taxonomy" id="1618388"/>
    <lineage>
        <taxon>Bacteria</taxon>
        <taxon>Candidatus Collieribacteriota</taxon>
    </lineage>
</organism>
<evidence type="ECO:0000259" key="1">
    <source>
        <dbReference type="SMART" id="SM00471"/>
    </source>
</evidence>
<name>A0A837IQ28_9BACT</name>
<evidence type="ECO:0000313" key="4">
    <source>
        <dbReference type="Proteomes" id="UP000034078"/>
    </source>
</evidence>
<dbReference type="EMBL" id="LCKO01000004">
    <property type="protein sequence ID" value="KKU00543.1"/>
    <property type="molecule type" value="Genomic_DNA"/>
</dbReference>
<dbReference type="InterPro" id="IPR004095">
    <property type="entry name" value="TGS"/>
</dbReference>
<dbReference type="InterPro" id="IPR043519">
    <property type="entry name" value="NT_sf"/>
</dbReference>
<dbReference type="SUPFAM" id="SSF81271">
    <property type="entry name" value="TGS-like"/>
    <property type="match status" value="1"/>
</dbReference>
<comment type="caution">
    <text evidence="3">The sequence shown here is derived from an EMBL/GenBank/DDBJ whole genome shotgun (WGS) entry which is preliminary data.</text>
</comment>
<dbReference type="InterPro" id="IPR007685">
    <property type="entry name" value="RelA_SpoT"/>
</dbReference>
<evidence type="ECO:0000259" key="2">
    <source>
        <dbReference type="SMART" id="SM00954"/>
    </source>
</evidence>
<dbReference type="InterPro" id="IPR003607">
    <property type="entry name" value="HD/PDEase_dom"/>
</dbReference>
<dbReference type="PANTHER" id="PTHR21262">
    <property type="entry name" value="GUANOSINE-3',5'-BIS DIPHOSPHATE 3'-PYROPHOSPHOHYDROLASE"/>
    <property type="match status" value="1"/>
</dbReference>
<dbReference type="GO" id="GO:0015969">
    <property type="term" value="P:guanosine tetraphosphate metabolic process"/>
    <property type="evidence" value="ECO:0007669"/>
    <property type="project" value="InterPro"/>
</dbReference>
<dbReference type="Proteomes" id="UP000034078">
    <property type="component" value="Unassembled WGS sequence"/>
</dbReference>
<feature type="domain" description="RelA/SpoT" evidence="2">
    <location>
        <begin position="235"/>
        <end position="354"/>
    </location>
</feature>
<protein>
    <recommendedName>
        <fullName evidence="5">HD domain-containing protein</fullName>
    </recommendedName>
</protein>
<dbReference type="SMART" id="SM00471">
    <property type="entry name" value="HDc"/>
    <property type="match status" value="1"/>
</dbReference>
<proteinExistence type="predicted"/>
<dbReference type="SUPFAM" id="SSF109604">
    <property type="entry name" value="HD-domain/PDEase-like"/>
    <property type="match status" value="1"/>
</dbReference>
<dbReference type="Pfam" id="PF13328">
    <property type="entry name" value="HD_4"/>
    <property type="match status" value="1"/>
</dbReference>
<evidence type="ECO:0000313" key="3">
    <source>
        <dbReference type="EMBL" id="KKU00543.1"/>
    </source>
</evidence>
<dbReference type="SMART" id="SM00954">
    <property type="entry name" value="RelA_SpoT"/>
    <property type="match status" value="1"/>
</dbReference>
<evidence type="ECO:0008006" key="5">
    <source>
        <dbReference type="Google" id="ProtNLM"/>
    </source>
</evidence>
<sequence length="600" mass="68253">MRPATEFCSSLEKFGENCSERLKLALEVANEVHFKEKRKTPPYEPYISHCIAVASILKSWGADEDEQVAGLLHDSVENHPDLIDLQKIKELFGERVAFLVDGVTKLKSRNSDRNEFETLRKVARESLFDVGVVKIKLADRKHNMMTMEGMKPEVQFKKAKETLTVYAPLAESFGMWQVKNELEDLSFKYFDPERFENIRSRVDKDPRLKSDFVEGLEKEIEVNLKKYGLDIKIEHQVAGYWEVSEKQKKRGIRGGSLSKSIGEIPDVLSIRVLVDEDKVVDCYKAMGVVRMLFAKGLLVNRHEDLLQESAVNGYSALKDVYIFGEGSVEICFTSKEREKFNNWGITIYSAEETRENKDMFSRKLVFTPKEELVFLETTATGIDVAYKLNPLLGLKAVAIKIDGKVCSLDTVVPNASVVEVLKDESKRTPSSEWVDFCNLETRRIIEKQLMVSERDEMVEAGREVLVNEVLIERGLLELTDLDETVVNKLLADFGCWHGESDLYYKVALGMNLENIKKKLDSLGVGVGVYTSVQITGENAIGVENDVAAILAKYKADGRYVTERVFVDDKFLIRILLRVDYKGKKKIEEELKKKYGECVVV</sequence>
<dbReference type="Pfam" id="PF02824">
    <property type="entry name" value="TGS"/>
    <property type="match status" value="1"/>
</dbReference>
<dbReference type="Gene3D" id="3.30.460.10">
    <property type="entry name" value="Beta Polymerase, domain 2"/>
    <property type="match status" value="1"/>
</dbReference>
<dbReference type="SUPFAM" id="SSF81301">
    <property type="entry name" value="Nucleotidyltransferase"/>
    <property type="match status" value="1"/>
</dbReference>
<dbReference type="PANTHER" id="PTHR21262:SF31">
    <property type="entry name" value="GTP PYROPHOSPHOKINASE"/>
    <property type="match status" value="1"/>
</dbReference>
<dbReference type="InterPro" id="IPR012676">
    <property type="entry name" value="TGS-like"/>
</dbReference>
<feature type="domain" description="HD/PDEase" evidence="1">
    <location>
        <begin position="42"/>
        <end position="153"/>
    </location>
</feature>